<sequence length="157" mass="17075">MNPKFTLAERVCSGFYFGIVAALSLSIIFADIRLLTPIFLGGLCSGFFIPAAILNPTEYKTLRAIGAGSLTTLCAALITGLLMGVFYESGLKLTNFSNYSYAKLVEQVKMTFFFMGFGAIFAIPYSLIGSIAAIALSHVLTNRRKKYAPEIEPSVFE</sequence>
<feature type="transmembrane region" description="Helical" evidence="1">
    <location>
        <begin position="7"/>
        <end position="28"/>
    </location>
</feature>
<dbReference type="OrthoDB" id="8479909at2"/>
<evidence type="ECO:0000313" key="2">
    <source>
        <dbReference type="EMBL" id="KKJ78110.1"/>
    </source>
</evidence>
<keyword evidence="1" id="KW-0472">Membrane</keyword>
<name>A0A0M2RDM7_9PROT</name>
<organism evidence="2 3">
    <name type="scientific">Kiloniella litopenaei</name>
    <dbReference type="NCBI Taxonomy" id="1549748"/>
    <lineage>
        <taxon>Bacteria</taxon>
        <taxon>Pseudomonadati</taxon>
        <taxon>Pseudomonadota</taxon>
        <taxon>Alphaproteobacteria</taxon>
        <taxon>Rhodospirillales</taxon>
        <taxon>Kiloniellaceae</taxon>
        <taxon>Kiloniella</taxon>
    </lineage>
</organism>
<accession>A0A0M2RDM7</accession>
<feature type="transmembrane region" description="Helical" evidence="1">
    <location>
        <begin position="112"/>
        <end position="136"/>
    </location>
</feature>
<keyword evidence="3" id="KW-1185">Reference proteome</keyword>
<dbReference type="Proteomes" id="UP000034491">
    <property type="component" value="Unassembled WGS sequence"/>
</dbReference>
<dbReference type="EMBL" id="LANI01000002">
    <property type="protein sequence ID" value="KKJ78110.1"/>
    <property type="molecule type" value="Genomic_DNA"/>
</dbReference>
<dbReference type="STRING" id="1549748.WH95_01790"/>
<dbReference type="AlphaFoldDB" id="A0A0M2RDM7"/>
<protein>
    <submittedName>
        <fullName evidence="2">Uncharacterized protein</fullName>
    </submittedName>
</protein>
<comment type="caution">
    <text evidence="2">The sequence shown here is derived from an EMBL/GenBank/DDBJ whole genome shotgun (WGS) entry which is preliminary data.</text>
</comment>
<dbReference type="PATRIC" id="fig|1549748.8.peg.922"/>
<feature type="transmembrane region" description="Helical" evidence="1">
    <location>
        <begin position="65"/>
        <end position="87"/>
    </location>
</feature>
<dbReference type="RefSeq" id="WP_046502256.1">
    <property type="nucleotide sequence ID" value="NZ_LANI01000002.1"/>
</dbReference>
<keyword evidence="1" id="KW-1133">Transmembrane helix</keyword>
<gene>
    <name evidence="2" type="ORF">WH95_01790</name>
</gene>
<evidence type="ECO:0000313" key="3">
    <source>
        <dbReference type="Proteomes" id="UP000034491"/>
    </source>
</evidence>
<feature type="transmembrane region" description="Helical" evidence="1">
    <location>
        <begin position="34"/>
        <end position="53"/>
    </location>
</feature>
<proteinExistence type="predicted"/>
<reference evidence="2 3" key="1">
    <citation type="submission" date="2015-03" db="EMBL/GenBank/DDBJ databases">
        <title>Genome sequence of Kiloniella sp. P1-1, isolated from the gut microflora of Pacific white shrimp, Penaeus vannamei.</title>
        <authorList>
            <person name="Shao Z."/>
            <person name="Wang L."/>
            <person name="Li X."/>
        </authorList>
    </citation>
    <scope>NUCLEOTIDE SEQUENCE [LARGE SCALE GENOMIC DNA]</scope>
    <source>
        <strain evidence="2 3">P1-1</strain>
    </source>
</reference>
<keyword evidence="1" id="KW-0812">Transmembrane</keyword>
<evidence type="ECO:0000256" key="1">
    <source>
        <dbReference type="SAM" id="Phobius"/>
    </source>
</evidence>